<evidence type="ECO:0000313" key="4">
    <source>
        <dbReference type="Proteomes" id="UP000019373"/>
    </source>
</evidence>
<proteinExistence type="predicted"/>
<dbReference type="GeneID" id="19238514"/>
<organism evidence="3 4">
    <name type="scientific">Endocarpon pusillum (strain Z07020 / HMAS-L-300199)</name>
    <name type="common">Lichen-forming fungus</name>
    <dbReference type="NCBI Taxonomy" id="1263415"/>
    <lineage>
        <taxon>Eukaryota</taxon>
        <taxon>Fungi</taxon>
        <taxon>Dikarya</taxon>
        <taxon>Ascomycota</taxon>
        <taxon>Pezizomycotina</taxon>
        <taxon>Eurotiomycetes</taxon>
        <taxon>Chaetothyriomycetidae</taxon>
        <taxon>Verrucariales</taxon>
        <taxon>Verrucariaceae</taxon>
        <taxon>Endocarpon</taxon>
    </lineage>
</organism>
<feature type="region of interest" description="Disordered" evidence="1">
    <location>
        <begin position="249"/>
        <end position="299"/>
    </location>
</feature>
<feature type="compositionally biased region" description="Polar residues" evidence="1">
    <location>
        <begin position="349"/>
        <end position="371"/>
    </location>
</feature>
<accession>U1GGT1</accession>
<dbReference type="eggNOG" id="ENOG502SF29">
    <property type="taxonomic scope" value="Eukaryota"/>
</dbReference>
<keyword evidence="4" id="KW-1185">Reference proteome</keyword>
<dbReference type="EMBL" id="KE721224">
    <property type="protein sequence ID" value="ERF71318.1"/>
    <property type="molecule type" value="Genomic_DNA"/>
</dbReference>
<dbReference type="PANTHER" id="PTHR39465">
    <property type="entry name" value="DNA LIGASE D, 3'-PHOSPHOESTERASE DOMAIN"/>
    <property type="match status" value="1"/>
</dbReference>
<feature type="region of interest" description="Disordered" evidence="1">
    <location>
        <begin position="311"/>
        <end position="392"/>
    </location>
</feature>
<evidence type="ECO:0000313" key="3">
    <source>
        <dbReference type="EMBL" id="ERF71318.1"/>
    </source>
</evidence>
<sequence length="488" mass="54892">MKRSAFPELEEVQAIKRQEKHIENAAPATLMRPVSPPTIARKASKPSPRLSAVEAGELTVDDHFGLFSSKLLEASRTVLPGTSRISHGAWCELYQRNLNPQGRHFVIHQHDHPVAGTHYDLRLQCNGTSSISFAIMYGLPGDPNSRRLSRNATETRVHNLWNHLIETASHSTGSMLIWDTGEYSILPYRESEQAQKSSSDESDDSEPINPQHGLSESQKLHDAFQQGRIRIRLHGTRLPHNYTVSLRLSKDDYRSEQPGPPRWRRRRRLSPGPARRETKQTSSSESESDASASSSAPFAVVKKDQLTSFRRTASPPLRDHHTTAGHISPSDHSSTSKKRPTKPAFLHTNHPSKPNSVNKVSNITGAHSGNVNENKDEDEDELETTRLTNTYPGGATNTISSIHQRRWFLTLDRHNSGFVSQLNQATGLKRWVRRWRADDDTRDGFERFHVLGRDVERSVVTGRLAREILSDEGVDGFVPRVGWRGVVE</sequence>
<evidence type="ECO:0000259" key="2">
    <source>
        <dbReference type="Pfam" id="PF13298"/>
    </source>
</evidence>
<dbReference type="Pfam" id="PF13298">
    <property type="entry name" value="LigD_N"/>
    <property type="match status" value="1"/>
</dbReference>
<feature type="region of interest" description="Disordered" evidence="1">
    <location>
        <begin position="191"/>
        <end position="220"/>
    </location>
</feature>
<dbReference type="RefSeq" id="XP_007803020.1">
    <property type="nucleotide sequence ID" value="XM_007804829.1"/>
</dbReference>
<dbReference type="Proteomes" id="UP000019373">
    <property type="component" value="Unassembled WGS sequence"/>
</dbReference>
<feature type="compositionally biased region" description="Low complexity" evidence="1">
    <location>
        <begin position="282"/>
        <end position="296"/>
    </location>
</feature>
<dbReference type="PANTHER" id="PTHR39465:SF1">
    <property type="entry name" value="DNA LIGASE D 3'-PHOSPHOESTERASE DOMAIN-CONTAINING PROTEIN"/>
    <property type="match status" value="1"/>
</dbReference>
<reference evidence="4" key="1">
    <citation type="journal article" date="2014" name="BMC Genomics">
        <title>Genome characteristics reveal the impact of lichenization on lichen-forming fungus Endocarpon pusillum Hedwig (Verrucariales, Ascomycota).</title>
        <authorList>
            <person name="Wang Y.-Y."/>
            <person name="Liu B."/>
            <person name="Zhang X.-Y."/>
            <person name="Zhou Q.-M."/>
            <person name="Zhang T."/>
            <person name="Li H."/>
            <person name="Yu Y.-F."/>
            <person name="Zhang X.-L."/>
            <person name="Hao X.-Y."/>
            <person name="Wang M."/>
            <person name="Wang L."/>
            <person name="Wei J.-C."/>
        </authorList>
    </citation>
    <scope>NUCLEOTIDE SEQUENCE [LARGE SCALE GENOMIC DNA]</scope>
    <source>
        <strain evidence="4">Z07020 / HMAS-L-300199</strain>
    </source>
</reference>
<dbReference type="OMA" id="SIHQRKW"/>
<name>U1GGT1_ENDPU</name>
<dbReference type="InterPro" id="IPR014144">
    <property type="entry name" value="LigD_PE_domain"/>
</dbReference>
<dbReference type="HOGENOM" id="CLU_040687_0_0_1"/>
<feature type="domain" description="DNA ligase D 3'-phosphoesterase" evidence="2">
    <location>
        <begin position="108"/>
        <end position="244"/>
    </location>
</feature>
<protein>
    <recommendedName>
        <fullName evidence="2">DNA ligase D 3'-phosphoesterase domain-containing protein</fullName>
    </recommendedName>
</protein>
<gene>
    <name evidence="3" type="ORF">EPUS_03472</name>
</gene>
<dbReference type="OrthoDB" id="2588098at2759"/>
<dbReference type="AlphaFoldDB" id="U1GGT1"/>
<evidence type="ECO:0000256" key="1">
    <source>
        <dbReference type="SAM" id="MobiDB-lite"/>
    </source>
</evidence>